<keyword evidence="8" id="KW-0999">Mitochondrion inner membrane</keyword>
<comment type="similarity">
    <text evidence="3">Belongs to the complex I NDUFB2 subunit family.</text>
</comment>
<keyword evidence="10" id="KW-0249">Electron transport</keyword>
<evidence type="ECO:0000256" key="6">
    <source>
        <dbReference type="ARBA" id="ARBA00022448"/>
    </source>
</evidence>
<evidence type="ECO:0000256" key="10">
    <source>
        <dbReference type="ARBA" id="ARBA00022982"/>
    </source>
</evidence>
<protein>
    <recommendedName>
        <fullName evidence="5">NADH dehydrogenase [ubiquinone] 1 beta subcomplex subunit 2, mitochondrial</fullName>
    </recommendedName>
    <alternativeName>
        <fullName evidence="13">Complex I-AGGG</fullName>
    </alternativeName>
    <alternativeName>
        <fullName evidence="14">NADH-ubiquinone oxidoreductase AGGG subunit</fullName>
    </alternativeName>
</protein>
<comment type="subunit">
    <text evidence="4">Complex I is composed of 45 different subunits.</text>
</comment>
<evidence type="ECO:0000256" key="2">
    <source>
        <dbReference type="ARBA" id="ARBA00004443"/>
    </source>
</evidence>
<reference evidence="15 16" key="1">
    <citation type="submission" date="2021-05" db="EMBL/GenBank/DDBJ databases">
        <authorList>
            <person name="Zahm M."/>
            <person name="Klopp C."/>
            <person name="Cabau C."/>
            <person name="Kuhl H."/>
            <person name="Suciu R."/>
            <person name="Ciorpac M."/>
            <person name="Holostenco D."/>
            <person name="Gessner J."/>
            <person name="Wuertz S."/>
            <person name="Hohne C."/>
            <person name="Stock M."/>
            <person name="Gislard M."/>
            <person name="Lluch J."/>
            <person name="Milhes M."/>
            <person name="Lampietro C."/>
            <person name="Lopez Roques C."/>
            <person name="Donnadieu C."/>
            <person name="Du K."/>
            <person name="Schartl M."/>
            <person name="Guiguen Y."/>
        </authorList>
    </citation>
    <scope>NUCLEOTIDE SEQUENCE [LARGE SCALE GENOMIC DNA]</scope>
    <source>
        <strain evidence="15">Hh-F2</strain>
        <tissue evidence="15">Blood</tissue>
    </source>
</reference>
<comment type="subcellular location">
    <subcellularLocation>
        <location evidence="2">Mitochondrion inner membrane</location>
        <topology evidence="2">Peripheral membrane protein</topology>
        <orientation evidence="2">Matrix side</orientation>
    </subcellularLocation>
</comment>
<evidence type="ECO:0000256" key="1">
    <source>
        <dbReference type="ARBA" id="ARBA00003195"/>
    </source>
</evidence>
<evidence type="ECO:0000256" key="9">
    <source>
        <dbReference type="ARBA" id="ARBA00022946"/>
    </source>
</evidence>
<gene>
    <name evidence="15" type="ORF">HHUSO_G19398</name>
</gene>
<keyword evidence="12" id="KW-0472">Membrane</keyword>
<evidence type="ECO:0000256" key="4">
    <source>
        <dbReference type="ARBA" id="ARBA00011533"/>
    </source>
</evidence>
<name>A0ABR0Z5T2_HUSHU</name>
<evidence type="ECO:0000256" key="7">
    <source>
        <dbReference type="ARBA" id="ARBA00022660"/>
    </source>
</evidence>
<evidence type="ECO:0000256" key="11">
    <source>
        <dbReference type="ARBA" id="ARBA00023128"/>
    </source>
</evidence>
<keyword evidence="6" id="KW-0813">Transport</keyword>
<dbReference type="Proteomes" id="UP001369086">
    <property type="component" value="Unassembled WGS sequence"/>
</dbReference>
<dbReference type="PANTHER" id="PTHR15223:SF1">
    <property type="entry name" value="NADH DEHYDROGENASE [UBIQUINONE] 1 BETA SUBCOMPLEX SUBUNIT 2, MITOCHONDRIAL"/>
    <property type="match status" value="1"/>
</dbReference>
<evidence type="ECO:0000256" key="5">
    <source>
        <dbReference type="ARBA" id="ARBA00014585"/>
    </source>
</evidence>
<dbReference type="InterPro" id="IPR026627">
    <property type="entry name" value="NDUFB2_animal"/>
</dbReference>
<organism evidence="15 16">
    <name type="scientific">Huso huso</name>
    <name type="common">Beluga</name>
    <name type="synonym">Acipenser huso</name>
    <dbReference type="NCBI Taxonomy" id="61971"/>
    <lineage>
        <taxon>Eukaryota</taxon>
        <taxon>Metazoa</taxon>
        <taxon>Chordata</taxon>
        <taxon>Craniata</taxon>
        <taxon>Vertebrata</taxon>
        <taxon>Euteleostomi</taxon>
        <taxon>Actinopterygii</taxon>
        <taxon>Chondrostei</taxon>
        <taxon>Acipenseriformes</taxon>
        <taxon>Acipenseridae</taxon>
        <taxon>Huso</taxon>
    </lineage>
</organism>
<accession>A0ABR0Z5T2</accession>
<evidence type="ECO:0000256" key="3">
    <source>
        <dbReference type="ARBA" id="ARBA00005923"/>
    </source>
</evidence>
<dbReference type="EMBL" id="JAHFZB010000017">
    <property type="protein sequence ID" value="KAK6480191.1"/>
    <property type="molecule type" value="Genomic_DNA"/>
</dbReference>
<dbReference type="PANTHER" id="PTHR15223">
    <property type="entry name" value="NADH-UBIQUINONE OXIDOREDUCTASE AGGG SUBUNIT"/>
    <property type="match status" value="1"/>
</dbReference>
<comment type="function">
    <text evidence="1">Accessory subunit of the mitochondrial membrane respiratory chain NADH dehydrogenase (Complex I), that is believed not to be involved in catalysis. Complex I functions in the transfer of electrons from NADH to the respiratory chain. The immediate electron acceptor for the enzyme is believed to be ubiquinone.</text>
</comment>
<dbReference type="Pfam" id="PF14813">
    <property type="entry name" value="NADH_B2"/>
    <property type="match status" value="1"/>
</dbReference>
<evidence type="ECO:0000313" key="16">
    <source>
        <dbReference type="Proteomes" id="UP001369086"/>
    </source>
</evidence>
<sequence>MPSLVRAGAGIRAAAQLLRWGAQRVGVRNAGDGAHIKARYRQFPQLIKSQNFQAEFLSSVMWFWILWHFWHDSDAVFGHFPMPDASKKSEELGIPADDDE</sequence>
<keyword evidence="16" id="KW-1185">Reference proteome</keyword>
<evidence type="ECO:0000256" key="13">
    <source>
        <dbReference type="ARBA" id="ARBA00031368"/>
    </source>
</evidence>
<keyword evidence="9" id="KW-0809">Transit peptide</keyword>
<evidence type="ECO:0000256" key="12">
    <source>
        <dbReference type="ARBA" id="ARBA00023136"/>
    </source>
</evidence>
<evidence type="ECO:0000256" key="8">
    <source>
        <dbReference type="ARBA" id="ARBA00022792"/>
    </source>
</evidence>
<keyword evidence="11" id="KW-0496">Mitochondrion</keyword>
<keyword evidence="7" id="KW-0679">Respiratory chain</keyword>
<comment type="caution">
    <text evidence="15">The sequence shown here is derived from an EMBL/GenBank/DDBJ whole genome shotgun (WGS) entry which is preliminary data.</text>
</comment>
<evidence type="ECO:0000256" key="14">
    <source>
        <dbReference type="ARBA" id="ARBA00031736"/>
    </source>
</evidence>
<evidence type="ECO:0000313" key="15">
    <source>
        <dbReference type="EMBL" id="KAK6480191.1"/>
    </source>
</evidence>
<proteinExistence type="inferred from homology"/>